<evidence type="ECO:0000313" key="3">
    <source>
        <dbReference type="Proteomes" id="UP001500683"/>
    </source>
</evidence>
<protein>
    <submittedName>
        <fullName evidence="2">Nucleotidyl transferase AbiEii/AbiGii toxin family protein</fullName>
    </submittedName>
</protein>
<evidence type="ECO:0000256" key="1">
    <source>
        <dbReference type="SAM" id="MobiDB-lite"/>
    </source>
</evidence>
<feature type="compositionally biased region" description="Basic and acidic residues" evidence="1">
    <location>
        <begin position="18"/>
        <end position="28"/>
    </location>
</feature>
<dbReference type="InterPro" id="IPR014942">
    <property type="entry name" value="AbiEii"/>
</dbReference>
<keyword evidence="2" id="KW-0808">Transferase</keyword>
<accession>A0ABP7WBP0</accession>
<gene>
    <name evidence="2" type="ORF">GCM10022214_51870</name>
</gene>
<dbReference type="Proteomes" id="UP001500683">
    <property type="component" value="Unassembled WGS sequence"/>
</dbReference>
<name>A0ABP7WBP0_9ACTN</name>
<keyword evidence="3" id="KW-1185">Reference proteome</keyword>
<dbReference type="EMBL" id="BAAAZG010000039">
    <property type="protein sequence ID" value="GAA4085508.1"/>
    <property type="molecule type" value="Genomic_DNA"/>
</dbReference>
<comment type="caution">
    <text evidence="2">The sequence shown here is derived from an EMBL/GenBank/DDBJ whole genome shotgun (WGS) entry which is preliminary data.</text>
</comment>
<feature type="region of interest" description="Disordered" evidence="1">
    <location>
        <begin position="1"/>
        <end position="30"/>
    </location>
</feature>
<reference evidence="3" key="1">
    <citation type="journal article" date="2019" name="Int. J. Syst. Evol. Microbiol.">
        <title>The Global Catalogue of Microorganisms (GCM) 10K type strain sequencing project: providing services to taxonomists for standard genome sequencing and annotation.</title>
        <authorList>
            <consortium name="The Broad Institute Genomics Platform"/>
            <consortium name="The Broad Institute Genome Sequencing Center for Infectious Disease"/>
            <person name="Wu L."/>
            <person name="Ma J."/>
        </authorList>
    </citation>
    <scope>NUCLEOTIDE SEQUENCE [LARGE SCALE GENOMIC DNA]</scope>
    <source>
        <strain evidence="3">JCM 16702</strain>
    </source>
</reference>
<dbReference type="GO" id="GO:0016740">
    <property type="term" value="F:transferase activity"/>
    <property type="evidence" value="ECO:0007669"/>
    <property type="project" value="UniProtKB-KW"/>
</dbReference>
<sequence length="325" mass="36027">MTTRWDDFDHGPWPADDEVPHDTPDAGTRRRLGLPATLRPVPGAVQRPVFDPALVQHFMAMRAGEPRFASAEQEARWYAARRRAVDHVLAAVGDSPWAENLVLRGSVLLRAWYGEAAREPGDLDFVVLPTSWRMPEGRTRRMMDGIAAIADHVSADDDVRVRADGAVTEDIWTYDRVPGCRLLLHWRTDGLPHGTVQLDFVFGEELPGPPEPTLVPRGDGGEPALLNAATPEVSLAWKVLWLVTDPYPQGKDLYDAWLLSRHVTPSARLLRDTFAAAGAGEPGLRRVLRGGVDWDEFRKEYPDVPGDADDYLRALADALAPVLDD</sequence>
<feature type="compositionally biased region" description="Basic and acidic residues" evidence="1">
    <location>
        <begin position="1"/>
        <end position="10"/>
    </location>
</feature>
<proteinExistence type="predicted"/>
<dbReference type="Pfam" id="PF08843">
    <property type="entry name" value="AbiEii"/>
    <property type="match status" value="1"/>
</dbReference>
<dbReference type="RefSeq" id="WP_344952520.1">
    <property type="nucleotide sequence ID" value="NZ_BAAAZG010000039.1"/>
</dbReference>
<organism evidence="2 3">
    <name type="scientific">Actinomadura miaoliensis</name>
    <dbReference type="NCBI Taxonomy" id="430685"/>
    <lineage>
        <taxon>Bacteria</taxon>
        <taxon>Bacillati</taxon>
        <taxon>Actinomycetota</taxon>
        <taxon>Actinomycetes</taxon>
        <taxon>Streptosporangiales</taxon>
        <taxon>Thermomonosporaceae</taxon>
        <taxon>Actinomadura</taxon>
    </lineage>
</organism>
<evidence type="ECO:0000313" key="2">
    <source>
        <dbReference type="EMBL" id="GAA4085508.1"/>
    </source>
</evidence>